<accession>A0ABN6IVN4</accession>
<name>A0ABN6IVN4_9CLOT</name>
<sequence>MRRFNFDEFLWFIVLILLDLSIIYLVFTGKIDFYIGDKMIKYIYITIVMISIITIFQFKNVFTSKGNGNIKKKLLPIVLTVILGIISINKQETFKHIELNKELTESKVSSMDMKSLYEHELDDSLIKGDNNNKEILIINEDNPMVLEDIRINPEKYIEMKLEIHGFVCKQSYLNKNQFIIGRIVMSCCAADSKAVGIIGEYDKAYDLNENEKIIAHGTISSSTIRDDNNASHKVPIIKIEKLELE</sequence>
<keyword evidence="1" id="KW-0812">Transmembrane</keyword>
<feature type="domain" description="DUF1980" evidence="3">
    <location>
        <begin position="125"/>
        <end position="243"/>
    </location>
</feature>
<keyword evidence="1" id="KW-0472">Membrane</keyword>
<evidence type="ECO:0000259" key="3">
    <source>
        <dbReference type="Pfam" id="PF21537"/>
    </source>
</evidence>
<dbReference type="Pfam" id="PF09323">
    <property type="entry name" value="DUF1980"/>
    <property type="match status" value="1"/>
</dbReference>
<keyword evidence="5" id="KW-1185">Reference proteome</keyword>
<reference evidence="5" key="1">
    <citation type="submission" date="2021-07" db="EMBL/GenBank/DDBJ databases">
        <title>Complete genome sequencing of a Clostridium isolate.</title>
        <authorList>
            <person name="Ueki A."/>
            <person name="Tonouchi A."/>
        </authorList>
    </citation>
    <scope>NUCLEOTIDE SEQUENCE [LARGE SCALE GENOMIC DNA]</scope>
    <source>
        <strain evidence="5">C5S11</strain>
    </source>
</reference>
<evidence type="ECO:0000313" key="4">
    <source>
        <dbReference type="EMBL" id="BCZ46092.1"/>
    </source>
</evidence>
<evidence type="ECO:0000313" key="5">
    <source>
        <dbReference type="Proteomes" id="UP000824633"/>
    </source>
</evidence>
<proteinExistence type="predicted"/>
<dbReference type="Pfam" id="PF21537">
    <property type="entry name" value="DUF1980_C"/>
    <property type="match status" value="1"/>
</dbReference>
<dbReference type="InterPro" id="IPR048447">
    <property type="entry name" value="DUF1980_C"/>
</dbReference>
<evidence type="ECO:0000259" key="2">
    <source>
        <dbReference type="Pfam" id="PF09323"/>
    </source>
</evidence>
<dbReference type="Proteomes" id="UP000824633">
    <property type="component" value="Chromosome"/>
</dbReference>
<dbReference type="PANTHER" id="PTHR40047:SF1">
    <property type="entry name" value="UPF0703 PROTEIN YCGQ"/>
    <property type="match status" value="1"/>
</dbReference>
<feature type="transmembrane region" description="Helical" evidence="1">
    <location>
        <begin position="39"/>
        <end position="62"/>
    </location>
</feature>
<keyword evidence="1" id="KW-1133">Transmembrane helix</keyword>
<dbReference type="InterPro" id="IPR052955">
    <property type="entry name" value="UPF0703_membrane_permease"/>
</dbReference>
<feature type="domain" description="DUF1980" evidence="2">
    <location>
        <begin position="12"/>
        <end position="65"/>
    </location>
</feature>
<organism evidence="4 5">
    <name type="scientific">Clostridium gelidum</name>
    <dbReference type="NCBI Taxonomy" id="704125"/>
    <lineage>
        <taxon>Bacteria</taxon>
        <taxon>Bacillati</taxon>
        <taxon>Bacillota</taxon>
        <taxon>Clostridia</taxon>
        <taxon>Eubacteriales</taxon>
        <taxon>Clostridiaceae</taxon>
        <taxon>Clostridium</taxon>
    </lineage>
</organism>
<evidence type="ECO:0000256" key="1">
    <source>
        <dbReference type="SAM" id="Phobius"/>
    </source>
</evidence>
<gene>
    <name evidence="4" type="ORF">psyc5s11_21590</name>
</gene>
<dbReference type="PANTHER" id="PTHR40047">
    <property type="entry name" value="UPF0703 PROTEIN YCGQ"/>
    <property type="match status" value="1"/>
</dbReference>
<dbReference type="InterPro" id="IPR048493">
    <property type="entry name" value="DUF1980_N"/>
</dbReference>
<dbReference type="RefSeq" id="WP_224037614.1">
    <property type="nucleotide sequence ID" value="NZ_AP024849.1"/>
</dbReference>
<dbReference type="EMBL" id="AP024849">
    <property type="protein sequence ID" value="BCZ46092.1"/>
    <property type="molecule type" value="Genomic_DNA"/>
</dbReference>
<protein>
    <submittedName>
        <fullName evidence="4">TIGR03943 family protein</fullName>
    </submittedName>
</protein>
<feature type="transmembrane region" description="Helical" evidence="1">
    <location>
        <begin position="9"/>
        <end position="27"/>
    </location>
</feature>